<evidence type="ECO:0000313" key="1">
    <source>
        <dbReference type="EMBL" id="BFD46287.1"/>
    </source>
</evidence>
<dbReference type="AlphaFoldDB" id="A0AAT9G900"/>
<proteinExistence type="predicted"/>
<dbReference type="InterPro" id="IPR022436">
    <property type="entry name" value="RPE2"/>
</dbReference>
<dbReference type="EMBL" id="AP029170">
    <property type="protein sequence ID" value="BFD46287.1"/>
    <property type="molecule type" value="Genomic_DNA"/>
</dbReference>
<name>A0AAT9G900_9RICK</name>
<reference evidence="1" key="1">
    <citation type="submission" date="2024-01" db="EMBL/GenBank/DDBJ databases">
        <title>Sequencing the genomes of a sandfly, Sergentomyia squamirostris, and its two endosymbionts.</title>
        <authorList>
            <person name="Itokawa K."/>
            <person name="Sanjoba C."/>
        </authorList>
    </citation>
    <scope>NUCLEOTIDE SEQUENCE</scope>
    <source>
        <strain evidence="1">RiSSQ</strain>
    </source>
</reference>
<organism evidence="1">
    <name type="scientific">Candidatus Tisiphia endosymbiont of Sergentomyia squamirostris</name>
    <dbReference type="NCBI Taxonomy" id="3113639"/>
    <lineage>
        <taxon>Bacteria</taxon>
        <taxon>Pseudomonadati</taxon>
        <taxon>Pseudomonadota</taxon>
        <taxon>Alphaproteobacteria</taxon>
        <taxon>Rickettsiales</taxon>
        <taxon>Rickettsiaceae</taxon>
        <taxon>Rickettsieae</taxon>
        <taxon>Candidatus Tisiphia</taxon>
    </lineage>
</organism>
<gene>
    <name evidence="1" type="ORF">DMENIID0002_09330</name>
</gene>
<dbReference type="NCBIfam" id="TIGR03774">
    <property type="entry name" value="RPE2"/>
    <property type="match status" value="1"/>
</dbReference>
<sequence>MLSSCIPKKNLQEKLLIKALYDQIKEKNVNNLTQEELDQFVKNACHEAKSTEGFPVNHIQALRILSKVDFSEINENYSCINESLTKLYLKQQITFEHYHLQQEEGLHFYMVKVTGKNADMWKEYATYEKNASRKYQGDKVAIKEAYNGSIAFIPSIDYHDQNDVWVAFVSDKQQDIDNIDPTSIEMSVTMMTSEHAHFTSHMGISRGVSYIRIPHKNISCKLHSFIATVTLQHYGDCGDTLYTVNKDYMITAPIAIMRAILIKAFKEYDTDIFIGDNTIVNSGGFGARSDRATPICNRRATSDDVTNFSSIDYTECSEETLEVLTKKLESMQKDDFRFNNTQLALTIKQQHEKFKKAGITVPIKITNGEGSNECLNWVLQNKEGKVLHNLNTQDMEGEYPWFFKSPWLWDNRSCFPIVTCDIKILANLAHFNLPFEHEYQVGTIGDCILTE</sequence>
<protein>
    <submittedName>
        <fullName evidence="1">Uncharacterized protein</fullName>
    </submittedName>
</protein>
<accession>A0AAT9G900</accession>